<gene>
    <name evidence="2" type="ORF">LZ3411_2214</name>
</gene>
<evidence type="ECO:0000256" key="1">
    <source>
        <dbReference type="SAM" id="SignalP"/>
    </source>
</evidence>
<dbReference type="EMBL" id="LT854705">
    <property type="protein sequence ID" value="SMS15264.1"/>
    <property type="molecule type" value="Genomic_DNA"/>
</dbReference>
<organism evidence="2 3">
    <name type="scientific">Levilactobacillus zymae</name>
    <dbReference type="NCBI Taxonomy" id="267363"/>
    <lineage>
        <taxon>Bacteria</taxon>
        <taxon>Bacillati</taxon>
        <taxon>Bacillota</taxon>
        <taxon>Bacilli</taxon>
        <taxon>Lactobacillales</taxon>
        <taxon>Lactobacillaceae</taxon>
        <taxon>Levilactobacillus</taxon>
    </lineage>
</organism>
<sequence length="102" mass="11428">MHKFFKAGMLLGLSLSGMYAAAVSSTTARHSHVLVADNRLAVKQLRVHYGQDRIATAVTCYPARRSQRVTPIYRVPSDRNDADGWIWRGNLPTQRSVTTELD</sequence>
<reference evidence="3" key="1">
    <citation type="submission" date="2017-05" db="EMBL/GenBank/DDBJ databases">
        <authorList>
            <person name="Papadimitriou K."/>
        </authorList>
    </citation>
    <scope>NUCLEOTIDE SEQUENCE [LARGE SCALE GENOMIC DNA]</scope>
    <source>
        <strain evidence="3">ACA-DC 3411</strain>
    </source>
</reference>
<protein>
    <submittedName>
        <fullName evidence="2">Uncharacterized protein</fullName>
    </submittedName>
</protein>
<keyword evidence="1" id="KW-0732">Signal</keyword>
<name>A0A1Y6K3Y8_9LACO</name>
<feature type="chain" id="PRO_5039324663" evidence="1">
    <location>
        <begin position="22"/>
        <end position="102"/>
    </location>
</feature>
<proteinExistence type="predicted"/>
<evidence type="ECO:0000313" key="2">
    <source>
        <dbReference type="EMBL" id="SMS15264.1"/>
    </source>
</evidence>
<evidence type="ECO:0000313" key="3">
    <source>
        <dbReference type="Proteomes" id="UP000195412"/>
    </source>
</evidence>
<dbReference type="RefSeq" id="WP_087742568.1">
    <property type="nucleotide sequence ID" value="NZ_LT854705.1"/>
</dbReference>
<accession>A0A1Y6K3Y8</accession>
<dbReference type="AlphaFoldDB" id="A0A1Y6K3Y8"/>
<dbReference type="KEGG" id="lzy:LZ3411_2214"/>
<dbReference type="Proteomes" id="UP000195412">
    <property type="component" value="Chromosome I"/>
</dbReference>
<feature type="signal peptide" evidence="1">
    <location>
        <begin position="1"/>
        <end position="21"/>
    </location>
</feature>